<sequence length="617" mass="69250">MSSENKTLTPIWIVYADGARLPWKYEGALKKIRVSDRLSSIGTASLVFGMSVPDFDNDDVFSEGSEVSVHLGYKDDVEEVFSGEVTGFVPRFGEYGAPQMEVQIETKLHRLDKGIRAKAFESKTTAQIIKEIITNHNLKAEVEEFGPKHNYTEQRNITDYDYITQLACKYGKTVWCQGSTVHVKTEITPSDDDVILERGKSIISARTRTSIAKQLSAAACTGWSIMDCRGFAATATMKDIPLRIGGEYSWEDNSKGYDPKKIEQITTEEIIDEEDAAAVAKAYIQNRSFKFQSCDIKTQGNYHIKPGNRLTVKYLGRHSDGEYLVYSVEHDFSVQDGYFTTCHLKRNFCGVSNNRSISAIDRERIDRQSANAQGENAASTSASGIHEETHNNSENTSIEKNSQTSSEENSQADNNNPIVADNNEEILYDFGKVNEMYRNWNQQDAAWKALLLSNDENDTMSLHGCKIVAAAKLVCSVSNNSEFSPKRFVDKNDRIIDKNGNLSQTEIMTAIKKANPNIVVKADYFEKQLNESTLKRLKKDSEYEHYILGRANVGGGLGQHWVVIEDYKVLPNGTIEYKIVPSSKNDSGRVFTSDPKFATDKKKACINKIEVYSIKRN</sequence>
<gene>
    <name evidence="2" type="ordered locus">Tresu_2608</name>
</gene>
<geneLocation type="plasmid" evidence="2 3">
    <name>pTRESU01</name>
</geneLocation>
<dbReference type="GeneID" id="302999711"/>
<dbReference type="Gene3D" id="3.55.50.10">
    <property type="entry name" value="Baseplate protein-like domains"/>
    <property type="match status" value="1"/>
</dbReference>
<reference evidence="3" key="1">
    <citation type="submission" date="2011-04" db="EMBL/GenBank/DDBJ databases">
        <title>The complete genome of plasmid of Treponema succinifaciens DSM 2489.</title>
        <authorList>
            <person name="Lucas S."/>
            <person name="Copeland A."/>
            <person name="Lapidus A."/>
            <person name="Bruce D."/>
            <person name="Goodwin L."/>
            <person name="Pitluck S."/>
            <person name="Peters L."/>
            <person name="Kyrpides N."/>
            <person name="Mavromatis K."/>
            <person name="Ivanova N."/>
            <person name="Ovchinnikova G."/>
            <person name="Teshima H."/>
            <person name="Detter J.C."/>
            <person name="Tapia R."/>
            <person name="Han C."/>
            <person name="Land M."/>
            <person name="Hauser L."/>
            <person name="Markowitz V."/>
            <person name="Cheng J.-F."/>
            <person name="Hugenholtz P."/>
            <person name="Woyke T."/>
            <person name="Wu D."/>
            <person name="Gronow S."/>
            <person name="Wellnitz S."/>
            <person name="Brambilla E."/>
            <person name="Klenk H.-P."/>
            <person name="Eisen J.A."/>
        </authorList>
    </citation>
    <scope>NUCLEOTIDE SEQUENCE [LARGE SCALE GENOMIC DNA]</scope>
    <source>
        <strain evidence="3">ATCC 33096 / DSM 2489 / 6091</strain>
        <plasmid evidence="3">Plasmid pTRESU01</plasmid>
    </source>
</reference>
<dbReference type="OrthoDB" id="369315at2"/>
<dbReference type="KEGG" id="tsu:Tresu_2608"/>
<dbReference type="Pfam" id="PF05954">
    <property type="entry name" value="Phage_GPD"/>
    <property type="match status" value="1"/>
</dbReference>
<evidence type="ECO:0000313" key="2">
    <source>
        <dbReference type="EMBL" id="AEB15470.1"/>
    </source>
</evidence>
<keyword evidence="2" id="KW-0614">Plasmid</keyword>
<dbReference type="eggNOG" id="COG3500">
    <property type="taxonomic scope" value="Bacteria"/>
</dbReference>
<dbReference type="RefSeq" id="WP_013702719.1">
    <property type="nucleotide sequence ID" value="NC_015386.1"/>
</dbReference>
<name>F2NYH1_TRES6</name>
<feature type="region of interest" description="Disordered" evidence="1">
    <location>
        <begin position="367"/>
        <end position="419"/>
    </location>
</feature>
<dbReference type="SUPFAM" id="SSF69279">
    <property type="entry name" value="Phage tail proteins"/>
    <property type="match status" value="1"/>
</dbReference>
<accession>F2NYH1</accession>
<dbReference type="Gene3D" id="2.30.110.50">
    <property type="match status" value="1"/>
</dbReference>
<organism evidence="2 3">
    <name type="scientific">Treponema succinifaciens (strain ATCC 33096 / DSM 2489 / 6091)</name>
    <dbReference type="NCBI Taxonomy" id="869209"/>
    <lineage>
        <taxon>Bacteria</taxon>
        <taxon>Pseudomonadati</taxon>
        <taxon>Spirochaetota</taxon>
        <taxon>Spirochaetia</taxon>
        <taxon>Spirochaetales</taxon>
        <taxon>Treponemataceae</taxon>
        <taxon>Treponema</taxon>
    </lineage>
</organism>
<evidence type="ECO:0000313" key="3">
    <source>
        <dbReference type="Proteomes" id="UP000006852"/>
    </source>
</evidence>
<protein>
    <submittedName>
        <fullName evidence="2">Uncharacterized protein</fullName>
    </submittedName>
</protein>
<dbReference type="EMBL" id="CP002632">
    <property type="protein sequence ID" value="AEB15470.1"/>
    <property type="molecule type" value="Genomic_DNA"/>
</dbReference>
<dbReference type="HOGENOM" id="CLU_442740_0_0_12"/>
<dbReference type="Gene3D" id="4.10.220.110">
    <property type="match status" value="1"/>
</dbReference>
<dbReference type="Proteomes" id="UP000006852">
    <property type="component" value="Plasmid pTRESU01"/>
</dbReference>
<evidence type="ECO:0000256" key="1">
    <source>
        <dbReference type="SAM" id="MobiDB-lite"/>
    </source>
</evidence>
<proteinExistence type="predicted"/>
<dbReference type="AlphaFoldDB" id="F2NYH1"/>
<keyword evidence="3" id="KW-1185">Reference proteome</keyword>
<feature type="compositionally biased region" description="Polar residues" evidence="1">
    <location>
        <begin position="368"/>
        <end position="383"/>
    </location>
</feature>
<feature type="compositionally biased region" description="Polar residues" evidence="1">
    <location>
        <begin position="392"/>
        <end position="417"/>
    </location>
</feature>